<dbReference type="EMBL" id="AEAG01003328">
    <property type="protein sequence ID" value="EGH27093.1"/>
    <property type="molecule type" value="Genomic_DNA"/>
</dbReference>
<dbReference type="Proteomes" id="UP000003465">
    <property type="component" value="Unassembled WGS sequence"/>
</dbReference>
<organism evidence="1 2">
    <name type="scientific">Pseudomonas amygdali pv. mori str. 301020</name>
    <dbReference type="NCBI Taxonomy" id="629261"/>
    <lineage>
        <taxon>Bacteria</taxon>
        <taxon>Pseudomonadati</taxon>
        <taxon>Pseudomonadota</taxon>
        <taxon>Gammaproteobacteria</taxon>
        <taxon>Pseudomonadales</taxon>
        <taxon>Pseudomonadaceae</taxon>
        <taxon>Pseudomonas</taxon>
        <taxon>Pseudomonas amygdali</taxon>
    </lineage>
</organism>
<reference evidence="1 2" key="1">
    <citation type="journal article" date="2011" name="PLoS Pathog.">
        <title>Dynamic evolution of pathogenicity revealed by sequencing and comparative genomics of 19 Pseudomonas syringae isolates.</title>
        <authorList>
            <person name="Baltrus D.A."/>
            <person name="Nishimura M.T."/>
            <person name="Romanchuk A."/>
            <person name="Chang J.H."/>
            <person name="Mukhtar M.S."/>
            <person name="Cherkis K."/>
            <person name="Roach J."/>
            <person name="Grant S.R."/>
            <person name="Jones C.D."/>
            <person name="Dangl J.L."/>
        </authorList>
    </citation>
    <scope>NUCLEOTIDE SEQUENCE [LARGE SCALE GENOMIC DNA]</scope>
    <source>
        <strain evidence="1 2">301020</strain>
    </source>
</reference>
<name>A0A656GMM6_PSEA0</name>
<sequence>AIEPTRLQLQNAKTGEIILVDIAATEAPTAQPA</sequence>
<dbReference type="InterPro" id="IPR021844">
    <property type="entry name" value="Integr_conj_element_PFL4704"/>
</dbReference>
<feature type="non-terminal residue" evidence="1">
    <location>
        <position position="33"/>
    </location>
</feature>
<gene>
    <name evidence="1" type="ORF">PSYMO_38618</name>
</gene>
<proteinExistence type="predicted"/>
<dbReference type="Pfam" id="PF11920">
    <property type="entry name" value="DUF3438"/>
    <property type="match status" value="1"/>
</dbReference>
<evidence type="ECO:0000313" key="2">
    <source>
        <dbReference type="Proteomes" id="UP000003465"/>
    </source>
</evidence>
<protein>
    <submittedName>
        <fullName evidence="1">Uncharacterized protein</fullName>
    </submittedName>
</protein>
<evidence type="ECO:0000313" key="1">
    <source>
        <dbReference type="EMBL" id="EGH27093.1"/>
    </source>
</evidence>
<accession>A0A656GMM6</accession>
<feature type="non-terminal residue" evidence="1">
    <location>
        <position position="1"/>
    </location>
</feature>
<comment type="caution">
    <text evidence="1">The sequence shown here is derived from an EMBL/GenBank/DDBJ whole genome shotgun (WGS) entry which is preliminary data.</text>
</comment>
<dbReference type="AlphaFoldDB" id="A0A656GMM6"/>